<evidence type="ECO:0000313" key="2">
    <source>
        <dbReference type="Proteomes" id="UP000022910"/>
    </source>
</evidence>
<reference evidence="1 2" key="1">
    <citation type="submission" date="2014-02" db="EMBL/GenBank/DDBJ databases">
        <title>Single nucleus genome sequencing reveals high similarity among nuclei of an endomycorrhizal fungus.</title>
        <authorList>
            <person name="Lin K."/>
            <person name="Geurts R."/>
            <person name="Zhang Z."/>
            <person name="Limpens E."/>
            <person name="Saunders D.G."/>
            <person name="Mu D."/>
            <person name="Pang E."/>
            <person name="Cao H."/>
            <person name="Cha H."/>
            <person name="Lin T."/>
            <person name="Zhou Q."/>
            <person name="Shang Y."/>
            <person name="Li Y."/>
            <person name="Ivanov S."/>
            <person name="Sharma T."/>
            <person name="Velzen R.V."/>
            <person name="Ruijter N.D."/>
            <person name="Aanen D.K."/>
            <person name="Win J."/>
            <person name="Kamoun S."/>
            <person name="Bisseling T."/>
            <person name="Huang S."/>
        </authorList>
    </citation>
    <scope>NUCLEOTIDE SEQUENCE [LARGE SCALE GENOMIC DNA]</scope>
    <source>
        <strain evidence="2">DAOM197198w</strain>
    </source>
</reference>
<accession>A0A015L9Y0</accession>
<dbReference type="EMBL" id="JEMT01016875">
    <property type="protein sequence ID" value="EXX69361.1"/>
    <property type="molecule type" value="Genomic_DNA"/>
</dbReference>
<gene>
    <name evidence="1" type="ORF">RirG_096810</name>
</gene>
<proteinExistence type="predicted"/>
<protein>
    <recommendedName>
        <fullName evidence="3">F-box domain-containing protein</fullName>
    </recommendedName>
</protein>
<name>A0A015L9Y0_RHIIW</name>
<dbReference type="AlphaFoldDB" id="A0A015L9Y0"/>
<dbReference type="HOGENOM" id="CLU_028913_2_1_1"/>
<sequence>MSCSKLFSGDLPELTYEVIKYLQNDHSTLHSCILVNRLWCRLTIPLLWENPFSISTRNCNFIIDIYLHNSKTELNEYKIINNLLPSNTLFNYLNFLKYLNTYKFITFVKKWKMSTFKNKLLKSSIIEICLLLIKIFIENEVNLHTFEIEIPRIIKDSRYLDHDILELILQNPNFIYNIRNLKFYSIFYDVTIQNRVSQIIKSHQNLKKILLGYDLPLYQSLLLSKDYNFSNTLNTIIFYYVDLKVIINKDKVFEQFNVLEFVHIVYCSSLNNSFIQQIITLTKPFKLRSLFINEILQIESLRLLLQKCGGYLENFGFGFEFDFSLLLKQQLLELITKYCKNIKFLDLYRIDNPIIYPIINLIENIKQKLNHLTIRISDDTYYSSNGNIGYGSNILQNLGQVLPSKLEYLSLTLSIKENDFRTFLENSQDILINKLLIKQRGSYDILHDIKEYIMEKKRVKYLSIRYYFRDQIDLYDLKDEVEEFKLYNVRVRSWHELSFAGDIYNLLKKVD</sequence>
<evidence type="ECO:0000313" key="1">
    <source>
        <dbReference type="EMBL" id="EXX69361.1"/>
    </source>
</evidence>
<dbReference type="OrthoDB" id="2309646at2759"/>
<dbReference type="STRING" id="1432141.A0A015L9Y0"/>
<comment type="caution">
    <text evidence="1">The sequence shown here is derived from an EMBL/GenBank/DDBJ whole genome shotgun (WGS) entry which is preliminary data.</text>
</comment>
<organism evidence="1 2">
    <name type="scientific">Rhizophagus irregularis (strain DAOM 197198w)</name>
    <name type="common">Glomus intraradices</name>
    <dbReference type="NCBI Taxonomy" id="1432141"/>
    <lineage>
        <taxon>Eukaryota</taxon>
        <taxon>Fungi</taxon>
        <taxon>Fungi incertae sedis</taxon>
        <taxon>Mucoromycota</taxon>
        <taxon>Glomeromycotina</taxon>
        <taxon>Glomeromycetes</taxon>
        <taxon>Glomerales</taxon>
        <taxon>Glomeraceae</taxon>
        <taxon>Rhizophagus</taxon>
    </lineage>
</organism>
<evidence type="ECO:0008006" key="3">
    <source>
        <dbReference type="Google" id="ProtNLM"/>
    </source>
</evidence>
<keyword evidence="2" id="KW-1185">Reference proteome</keyword>
<dbReference type="Proteomes" id="UP000022910">
    <property type="component" value="Unassembled WGS sequence"/>
</dbReference>